<sequence length="394" mass="41669">MRGPERRKETDAASQQARRSTAPLGGTTDRNDWQGWNSEGVEVMSSSGVRREVESRPEHWCDGSRRQPAVKHLRTEDVEVVDKKGEAETVFRGDRSEEDEESDGDDPVVSAELVLLNFPELANTRFFASSQESPAIVTPQSLSSVCAPAASLSSCPTAQSSCSSDDVTGPSDFSPRSASARRPTEAEPPPRKACGPETADRDAPADVCCAAVSAAAAVRSLGNSLRSDKEQGEKTQRKNEYASPGADSQSVGASVTSSSGACAVQLRGLTTAQPLALVGDCFSFVGRQVRDPLETVVLLRKADSRKIAAGPQRLSVAESRPPVLPENVCSSDEAGNGSSPCTGKTESFTDRGTRKRGKEGNDEIDVVAELVGRSIDFIVDIQAAAGLAAVERSS</sequence>
<organism evidence="2 3">
    <name type="scientific">Toxoplasma gondii p89</name>
    <dbReference type="NCBI Taxonomy" id="943119"/>
    <lineage>
        <taxon>Eukaryota</taxon>
        <taxon>Sar</taxon>
        <taxon>Alveolata</taxon>
        <taxon>Apicomplexa</taxon>
        <taxon>Conoidasida</taxon>
        <taxon>Coccidia</taxon>
        <taxon>Eucoccidiorida</taxon>
        <taxon>Eimeriorina</taxon>
        <taxon>Sarcocystidae</taxon>
        <taxon>Toxoplasma</taxon>
    </lineage>
</organism>
<feature type="compositionally biased region" description="Basic and acidic residues" evidence="1">
    <location>
        <begin position="73"/>
        <end position="95"/>
    </location>
</feature>
<feature type="compositionally biased region" description="Basic and acidic residues" evidence="1">
    <location>
        <begin position="49"/>
        <end position="65"/>
    </location>
</feature>
<feature type="compositionally biased region" description="Low complexity" evidence="1">
    <location>
        <begin position="150"/>
        <end position="164"/>
    </location>
</feature>
<feature type="compositionally biased region" description="Polar residues" evidence="1">
    <location>
        <begin position="336"/>
        <end position="346"/>
    </location>
</feature>
<feature type="region of interest" description="Disordered" evidence="1">
    <location>
        <begin position="1"/>
        <end position="108"/>
    </location>
</feature>
<evidence type="ECO:0000313" key="3">
    <source>
        <dbReference type="Proteomes" id="UP000028828"/>
    </source>
</evidence>
<reference evidence="2 3" key="1">
    <citation type="submission" date="2014-03" db="EMBL/GenBank/DDBJ databases">
        <authorList>
            <person name="Sibley D."/>
            <person name="Venepally P."/>
            <person name="Karamycheva S."/>
            <person name="Hadjithomas M."/>
            <person name="Khan A."/>
            <person name="Brunk B."/>
            <person name="Roos D."/>
            <person name="Caler E."/>
            <person name="Lorenzi H."/>
        </authorList>
    </citation>
    <scope>NUCLEOTIDE SEQUENCE [LARGE SCALE GENOMIC DNA]</scope>
    <source>
        <strain evidence="3">p89</strain>
    </source>
</reference>
<feature type="compositionally biased region" description="Basic and acidic residues" evidence="1">
    <location>
        <begin position="226"/>
        <end position="240"/>
    </location>
</feature>
<dbReference type="Proteomes" id="UP000028828">
    <property type="component" value="Unassembled WGS sequence"/>
</dbReference>
<proteinExistence type="predicted"/>
<feature type="compositionally biased region" description="Low complexity" evidence="1">
    <location>
        <begin position="38"/>
        <end position="48"/>
    </location>
</feature>
<feature type="region of interest" description="Disordered" evidence="1">
    <location>
        <begin position="221"/>
        <end position="254"/>
    </location>
</feature>
<feature type="region of interest" description="Disordered" evidence="1">
    <location>
        <begin position="148"/>
        <end position="202"/>
    </location>
</feature>
<dbReference type="AlphaFoldDB" id="A0A086JBW5"/>
<comment type="caution">
    <text evidence="2">The sequence shown here is derived from an EMBL/GenBank/DDBJ whole genome shotgun (WGS) entry which is preliminary data.</text>
</comment>
<feature type="region of interest" description="Disordered" evidence="1">
    <location>
        <begin position="327"/>
        <end position="363"/>
    </location>
</feature>
<protein>
    <submittedName>
        <fullName evidence="2">Uncharacterized protein</fullName>
    </submittedName>
</protein>
<accession>A0A086JBW5</accession>
<evidence type="ECO:0000313" key="2">
    <source>
        <dbReference type="EMBL" id="KFG29633.1"/>
    </source>
</evidence>
<dbReference type="VEuPathDB" id="ToxoDB:TGP89_267725"/>
<name>A0A086JBW5_TOXGO</name>
<dbReference type="EMBL" id="AEYI02002140">
    <property type="protein sequence ID" value="KFG29633.1"/>
    <property type="molecule type" value="Genomic_DNA"/>
</dbReference>
<gene>
    <name evidence="2" type="ORF">TGP89_267725</name>
</gene>
<feature type="compositionally biased region" description="Basic and acidic residues" evidence="1">
    <location>
        <begin position="1"/>
        <end position="11"/>
    </location>
</feature>
<dbReference type="OrthoDB" id="10437630at2759"/>
<evidence type="ECO:0000256" key="1">
    <source>
        <dbReference type="SAM" id="MobiDB-lite"/>
    </source>
</evidence>
<feature type="compositionally biased region" description="Acidic residues" evidence="1">
    <location>
        <begin position="96"/>
        <end position="106"/>
    </location>
</feature>